<dbReference type="Gene3D" id="3.30.110.170">
    <property type="entry name" value="Protein of unknown function (DUF541), domain 1"/>
    <property type="match status" value="1"/>
</dbReference>
<dbReference type="InterPro" id="IPR052022">
    <property type="entry name" value="26kDa_periplasmic_antigen"/>
</dbReference>
<evidence type="ECO:0000313" key="1">
    <source>
        <dbReference type="EMBL" id="GBR72952.1"/>
    </source>
</evidence>
<dbReference type="GO" id="GO:0006974">
    <property type="term" value="P:DNA damage response"/>
    <property type="evidence" value="ECO:0007669"/>
    <property type="project" value="TreeGrafter"/>
</dbReference>
<dbReference type="EMBL" id="BGZN01000004">
    <property type="protein sequence ID" value="GBR72952.1"/>
    <property type="molecule type" value="Genomic_DNA"/>
</dbReference>
<dbReference type="Gene3D" id="3.30.70.2970">
    <property type="entry name" value="Protein of unknown function (DUF541), domain 2"/>
    <property type="match status" value="1"/>
</dbReference>
<dbReference type="PANTHER" id="PTHR34387">
    <property type="entry name" value="SLR1258 PROTEIN"/>
    <property type="match status" value="1"/>
</dbReference>
<keyword evidence="2" id="KW-1185">Reference proteome</keyword>
<name>A0A388T8L2_TERA1</name>
<evidence type="ECO:0000313" key="2">
    <source>
        <dbReference type="Proteomes" id="UP000269352"/>
    </source>
</evidence>
<organism evidence="1 2">
    <name type="scientific">Termititenax aidoneus</name>
    <dbReference type="NCBI Taxonomy" id="2218524"/>
    <lineage>
        <taxon>Bacteria</taxon>
        <taxon>Bacillati</taxon>
        <taxon>Candidatus Margulisiibacteriota</taxon>
        <taxon>Candidatus Termititenacia</taxon>
        <taxon>Candidatus Termititenacales</taxon>
        <taxon>Candidatus Termititenacaceae</taxon>
        <taxon>Candidatus Termititenax</taxon>
    </lineage>
</organism>
<dbReference type="PANTHER" id="PTHR34387:SF1">
    <property type="entry name" value="PERIPLASMIC IMMUNOGENIC PROTEIN"/>
    <property type="match status" value="1"/>
</dbReference>
<accession>A0A388T8L2</accession>
<dbReference type="InterPro" id="IPR007497">
    <property type="entry name" value="SIMPL/DUF541"/>
</dbReference>
<reference evidence="1 2" key="1">
    <citation type="journal article" date="2019" name="ISME J.">
        <title>Genome analyses of uncultured TG2/ZB3 bacteria in 'Margulisbacteria' specifically attached to ectosymbiotic spirochetes of protists in the termite gut.</title>
        <authorList>
            <person name="Utami Y.D."/>
            <person name="Kuwahara H."/>
            <person name="Igai K."/>
            <person name="Murakami T."/>
            <person name="Sugaya K."/>
            <person name="Morikawa T."/>
            <person name="Nagura Y."/>
            <person name="Yuki M."/>
            <person name="Deevong P."/>
            <person name="Inoue T."/>
            <person name="Kihara K."/>
            <person name="Lo N."/>
            <person name="Yamada A."/>
            <person name="Ohkuma M."/>
            <person name="Hongoh Y."/>
        </authorList>
    </citation>
    <scope>NUCLEOTIDE SEQUENCE [LARGE SCALE GENOMIC DNA]</scope>
    <source>
        <strain evidence="1">NkOx7-01</strain>
    </source>
</reference>
<gene>
    <name evidence="1" type="ORF">NO1_0408</name>
</gene>
<dbReference type="Pfam" id="PF04402">
    <property type="entry name" value="SIMPL"/>
    <property type="match status" value="1"/>
</dbReference>
<proteinExistence type="predicted"/>
<sequence length="254" mass="27647">MKKFIVLFLTAAFLLAADAPEREILATYGEGVYETLPDTVLVNLSVQRDGLTAEEAQDALRKALSAVLKNLEPLDLPQEQLRTDGYSLYPVYKQQKSSGYVQETPEIDKYRAHIRLSIELHQVQQMGKVVDVAIKGGANRVENINYALKDPALAKQEALKRAMENAQIKAGFIARSFNVKLVKPVSIEETGSYSSRAAGINSLAVMKEAAADSFSPPEGKVSFTSRVNVVYAIEPKPIAPAPAVETAAVTPNAE</sequence>
<dbReference type="Proteomes" id="UP000269352">
    <property type="component" value="Unassembled WGS sequence"/>
</dbReference>
<comment type="caution">
    <text evidence="1">The sequence shown here is derived from an EMBL/GenBank/DDBJ whole genome shotgun (WGS) entry which is preliminary data.</text>
</comment>
<dbReference type="AlphaFoldDB" id="A0A388T8L2"/>
<protein>
    <recommendedName>
        <fullName evidence="3">Oxidative stress defense protein</fullName>
    </recommendedName>
</protein>
<evidence type="ECO:0008006" key="3">
    <source>
        <dbReference type="Google" id="ProtNLM"/>
    </source>
</evidence>